<name>A0A5Q0GZA7_SACSY</name>
<organism evidence="2 3">
    <name type="scientific">Saccharothrix syringae</name>
    <name type="common">Nocardiopsis syringae</name>
    <dbReference type="NCBI Taxonomy" id="103733"/>
    <lineage>
        <taxon>Bacteria</taxon>
        <taxon>Bacillati</taxon>
        <taxon>Actinomycetota</taxon>
        <taxon>Actinomycetes</taxon>
        <taxon>Pseudonocardiales</taxon>
        <taxon>Pseudonocardiaceae</taxon>
        <taxon>Saccharothrix</taxon>
    </lineage>
</organism>
<accession>A0A5Q0GZA7</accession>
<dbReference type="InterPro" id="IPR006311">
    <property type="entry name" value="TAT_signal"/>
</dbReference>
<reference evidence="3" key="1">
    <citation type="journal article" date="2021" name="Curr. Microbiol.">
        <title>Complete genome of nocamycin-producing strain Saccharothrix syringae NRRL B-16468 reveals the biosynthetic potential for secondary metabolites.</title>
        <authorList>
            <person name="Mo X."/>
            <person name="Yang S."/>
        </authorList>
    </citation>
    <scope>NUCLEOTIDE SEQUENCE [LARGE SCALE GENOMIC DNA]</scope>
    <source>
        <strain evidence="3">ATCC 51364 / DSM 43886 / JCM 6844 / KCTC 9398 / NBRC 14523 / NRRL B-16468 / INA 2240</strain>
    </source>
</reference>
<evidence type="ECO:0000256" key="1">
    <source>
        <dbReference type="SAM" id="SignalP"/>
    </source>
</evidence>
<dbReference type="EMBL" id="CP034550">
    <property type="protein sequence ID" value="QFZ18870.1"/>
    <property type="molecule type" value="Genomic_DNA"/>
</dbReference>
<dbReference type="Proteomes" id="UP000325787">
    <property type="component" value="Chromosome"/>
</dbReference>
<keyword evidence="1" id="KW-0732">Signal</keyword>
<dbReference type="OrthoDB" id="5067971at2"/>
<gene>
    <name evidence="2" type="ORF">EKG83_16710</name>
</gene>
<feature type="chain" id="PRO_5024786647" evidence="1">
    <location>
        <begin position="35"/>
        <end position="385"/>
    </location>
</feature>
<evidence type="ECO:0000313" key="2">
    <source>
        <dbReference type="EMBL" id="QFZ18870.1"/>
    </source>
</evidence>
<dbReference type="AlphaFoldDB" id="A0A5Q0GZA7"/>
<evidence type="ECO:0000313" key="3">
    <source>
        <dbReference type="Proteomes" id="UP000325787"/>
    </source>
</evidence>
<dbReference type="PROSITE" id="PS51318">
    <property type="entry name" value="TAT"/>
    <property type="match status" value="1"/>
</dbReference>
<dbReference type="RefSeq" id="WP_033430944.1">
    <property type="nucleotide sequence ID" value="NZ_CP034550.1"/>
</dbReference>
<protein>
    <submittedName>
        <fullName evidence="2">Uncharacterized protein</fullName>
    </submittedName>
</protein>
<feature type="signal peptide" evidence="1">
    <location>
        <begin position="1"/>
        <end position="34"/>
    </location>
</feature>
<dbReference type="KEGG" id="ssyi:EKG83_16710"/>
<keyword evidence="3" id="KW-1185">Reference proteome</keyword>
<sequence>MSTNEPTRRRLLTTAAAGLAAGAAAVAAPGTATAAPGGSVLIGRTNDAGQDAGSTFLVTDSDRGHGLHVHQNGTAYGIWGVSVGGPGVVGRTENPDLTGVRGVNGATTAAGGCAVRAVGTLQHGLRADTSNAERWAAIAENLAVTPPAGAPAGGLLATGGPHGVGVHGRGTDGVIGEASSELGFGLVGKVAPGSTDGAALYARGPSILEGFTAVDGGIDTLGPQTYMDSAFLVPHPGGGDRYLQHAAVHSAERKNIYDGTVTLDAAGRATVPLPAYVSAVNGSFRYQLTPIGAPAPSLHVSREVAGNSFEVAGGGAGQEVCWSLTGVRTDRYAVDHPLQVEFGAVRASGVTGAALANRSPELRERRAARFAGFAGRPGEVPGGKG</sequence>
<proteinExistence type="predicted"/>